<name>A0A1W1DTV2_9ZZZZ</name>
<dbReference type="EMBL" id="FPHY01000002">
    <property type="protein sequence ID" value="SFV84940.1"/>
    <property type="molecule type" value="Genomic_DNA"/>
</dbReference>
<reference evidence="1" key="1">
    <citation type="submission" date="2016-10" db="EMBL/GenBank/DDBJ databases">
        <authorList>
            <person name="de Groot N.N."/>
        </authorList>
    </citation>
    <scope>NUCLEOTIDE SEQUENCE</scope>
</reference>
<gene>
    <name evidence="1" type="ORF">MNB_SUP05-SYMBIONT-4-945</name>
</gene>
<organism evidence="1">
    <name type="scientific">hydrothermal vent metagenome</name>
    <dbReference type="NCBI Taxonomy" id="652676"/>
    <lineage>
        <taxon>unclassified sequences</taxon>
        <taxon>metagenomes</taxon>
        <taxon>ecological metagenomes</taxon>
    </lineage>
</organism>
<evidence type="ECO:0000313" key="1">
    <source>
        <dbReference type="EMBL" id="SFV84940.1"/>
    </source>
</evidence>
<accession>A0A1W1DTV2</accession>
<dbReference type="AlphaFoldDB" id="A0A1W1DTV2"/>
<protein>
    <submittedName>
        <fullName evidence="1">Uncharacterized protein</fullName>
    </submittedName>
</protein>
<sequence length="242" mass="27149">MGFKYLNKGEDIFDGDDGEDVYANEEQLGARLAYFEGQLAEMNEGTPTEERIKNLLEIGRIQVERYKGADAWEKAWTAFTLAQNDELWELAVEACDVMFLSEGPDALVALGHALWLGITFPIDPEITVAMLQHLVEESPEEADTRAVAAAAAHYVTSMRCGADDDLTFFTSQMLASVADKHSHVTDQTTFDMWHRTLQLDKPDVFLKKLSGAIDQLVEEKWWVDRDAIRAKLEAENSSETKG</sequence>
<proteinExistence type="predicted"/>